<protein>
    <submittedName>
        <fullName evidence="2">Ppx/GppA family phosphatase</fullName>
    </submittedName>
</protein>
<feature type="domain" description="Ppx/GppA phosphatase N-terminal" evidence="1">
    <location>
        <begin position="17"/>
        <end position="300"/>
    </location>
</feature>
<evidence type="ECO:0000313" key="2">
    <source>
        <dbReference type="EMBL" id="TQQ83997.1"/>
    </source>
</evidence>
<dbReference type="Pfam" id="PF02541">
    <property type="entry name" value="Ppx-GppA"/>
    <property type="match status" value="1"/>
</dbReference>
<dbReference type="CDD" id="cd24054">
    <property type="entry name" value="ASKHA_NBD_AaPPX-GppA_MtPPX2-like"/>
    <property type="match status" value="1"/>
</dbReference>
<dbReference type="InterPro" id="IPR003695">
    <property type="entry name" value="Ppx_GppA_N"/>
</dbReference>
<dbReference type="OrthoDB" id="9807195at2"/>
<dbReference type="RefSeq" id="WP_142536557.1">
    <property type="nucleotide sequence ID" value="NZ_SGJB01000018.1"/>
</dbReference>
<dbReference type="Gene3D" id="3.30.420.40">
    <property type="match status" value="1"/>
</dbReference>
<dbReference type="PANTHER" id="PTHR30005">
    <property type="entry name" value="EXOPOLYPHOSPHATASE"/>
    <property type="match status" value="1"/>
</dbReference>
<sequence length="304" mass="33639">MKLGAIDIGTNSMRLLVADVQDKKLVSREKYINTTRIGQGVDENGYITDEAMERNITALYEFSQMCKEKGCEKVRCMGTSALRDAVNRDVFIEKAREKSGIKVEVIAGEKEAELGFRGVLMGASAEGNLLILDIGGGSTEFIFGNNNGIIKSVSIDIGALRLTEKFRGFEKDAELYSEMINFIKEKTNDIIEYLRECEISTVCGIGGTITSMSAINQKLEVYSMEKVHQSVITAEDADSISEMLRHSTEEDRKSMKGLQPKRADIITAGAVILDTIIKSLDIDRVVVSEYDNLEGLVSEMIYVD</sequence>
<accession>A0A544QTH7</accession>
<dbReference type="GO" id="GO:0016462">
    <property type="term" value="F:pyrophosphatase activity"/>
    <property type="evidence" value="ECO:0007669"/>
    <property type="project" value="TreeGrafter"/>
</dbReference>
<dbReference type="InterPro" id="IPR050273">
    <property type="entry name" value="GppA/Ppx_hydrolase"/>
</dbReference>
<dbReference type="Gene3D" id="3.30.420.150">
    <property type="entry name" value="Exopolyphosphatase. Domain 2"/>
    <property type="match status" value="1"/>
</dbReference>
<gene>
    <name evidence="2" type="ORF">EXD82_08860</name>
</gene>
<keyword evidence="3" id="KW-1185">Reference proteome</keyword>
<evidence type="ECO:0000259" key="1">
    <source>
        <dbReference type="Pfam" id="PF02541"/>
    </source>
</evidence>
<reference evidence="2 3" key="1">
    <citation type="submission" date="2019-02" db="EMBL/GenBank/DDBJ databases">
        <title>Peptostreptococcaceae bacterium ZHW00191 nov., a new bacterium isolated from the human gut.</title>
        <authorList>
            <person name="Zhou H.-W."/>
            <person name="Chen X.-J."/>
        </authorList>
    </citation>
    <scope>NUCLEOTIDE SEQUENCE [LARGE SCALE GENOMIC DNA]</scope>
    <source>
        <strain evidence="2 3">ZHW00191</strain>
    </source>
</reference>
<dbReference type="SUPFAM" id="SSF53067">
    <property type="entry name" value="Actin-like ATPase domain"/>
    <property type="match status" value="2"/>
</dbReference>
<dbReference type="EMBL" id="SGJB01000018">
    <property type="protein sequence ID" value="TQQ83997.1"/>
    <property type="molecule type" value="Genomic_DNA"/>
</dbReference>
<organism evidence="2 3">
    <name type="scientific">Peptacetobacter hominis</name>
    <dbReference type="NCBI Taxonomy" id="2743610"/>
    <lineage>
        <taxon>Bacteria</taxon>
        <taxon>Bacillati</taxon>
        <taxon>Bacillota</taxon>
        <taxon>Clostridia</taxon>
        <taxon>Peptostreptococcales</taxon>
        <taxon>Peptostreptococcaceae</taxon>
        <taxon>Peptacetobacter</taxon>
    </lineage>
</organism>
<dbReference type="InterPro" id="IPR043129">
    <property type="entry name" value="ATPase_NBD"/>
</dbReference>
<name>A0A544QTH7_9FIRM</name>
<dbReference type="Proteomes" id="UP000317863">
    <property type="component" value="Unassembled WGS sequence"/>
</dbReference>
<comment type="caution">
    <text evidence="2">The sequence shown here is derived from an EMBL/GenBank/DDBJ whole genome shotgun (WGS) entry which is preliminary data.</text>
</comment>
<proteinExistence type="predicted"/>
<dbReference type="PANTHER" id="PTHR30005:SF13">
    <property type="entry name" value="EXOPOLYPHOSPHATASE 2"/>
    <property type="match status" value="1"/>
</dbReference>
<dbReference type="AlphaFoldDB" id="A0A544QTH7"/>
<evidence type="ECO:0000313" key="3">
    <source>
        <dbReference type="Proteomes" id="UP000317863"/>
    </source>
</evidence>